<reference evidence="1" key="2">
    <citation type="submission" date="2020-09" db="EMBL/GenBank/DDBJ databases">
        <authorList>
            <person name="Sun Q."/>
            <person name="Zhou Y."/>
        </authorList>
    </citation>
    <scope>NUCLEOTIDE SEQUENCE</scope>
    <source>
        <strain evidence="1">CGMCC 1.15519</strain>
    </source>
</reference>
<comment type="caution">
    <text evidence="1">The sequence shown here is derived from an EMBL/GenBank/DDBJ whole genome shotgun (WGS) entry which is preliminary data.</text>
</comment>
<organism evidence="1 2">
    <name type="scientific">Sandarakinorhabdus glacialis</name>
    <dbReference type="NCBI Taxonomy" id="1614636"/>
    <lineage>
        <taxon>Bacteria</taxon>
        <taxon>Pseudomonadati</taxon>
        <taxon>Pseudomonadota</taxon>
        <taxon>Alphaproteobacteria</taxon>
        <taxon>Sphingomonadales</taxon>
        <taxon>Sphingosinicellaceae</taxon>
        <taxon>Sandarakinorhabdus</taxon>
    </lineage>
</organism>
<evidence type="ECO:0000313" key="1">
    <source>
        <dbReference type="EMBL" id="GGE14478.1"/>
    </source>
</evidence>
<keyword evidence="2" id="KW-1185">Reference proteome</keyword>
<evidence type="ECO:0000313" key="2">
    <source>
        <dbReference type="Proteomes" id="UP000635071"/>
    </source>
</evidence>
<protein>
    <submittedName>
        <fullName evidence="1">Uncharacterized protein</fullName>
    </submittedName>
</protein>
<name>A0A916ZU94_9SPHN</name>
<proteinExistence type="predicted"/>
<dbReference type="Proteomes" id="UP000635071">
    <property type="component" value="Unassembled WGS sequence"/>
</dbReference>
<sequence length="56" mass="5914">MSVLTAVSIAGGFTFRAKTDSAVIVRGQDNKMAKGKATPETRVQPGDTISIAEGWF</sequence>
<dbReference type="AlphaFoldDB" id="A0A916ZU94"/>
<dbReference type="EMBL" id="BMJM01000006">
    <property type="protein sequence ID" value="GGE14478.1"/>
    <property type="molecule type" value="Genomic_DNA"/>
</dbReference>
<gene>
    <name evidence="1" type="ORF">GCM10011529_21080</name>
</gene>
<reference evidence="1" key="1">
    <citation type="journal article" date="2014" name="Int. J. Syst. Evol. Microbiol.">
        <title>Complete genome sequence of Corynebacterium casei LMG S-19264T (=DSM 44701T), isolated from a smear-ripened cheese.</title>
        <authorList>
            <consortium name="US DOE Joint Genome Institute (JGI-PGF)"/>
            <person name="Walter F."/>
            <person name="Albersmeier A."/>
            <person name="Kalinowski J."/>
            <person name="Ruckert C."/>
        </authorList>
    </citation>
    <scope>NUCLEOTIDE SEQUENCE</scope>
    <source>
        <strain evidence="1">CGMCC 1.15519</strain>
    </source>
</reference>
<accession>A0A916ZU94</accession>